<evidence type="ECO:0000256" key="5">
    <source>
        <dbReference type="ARBA" id="ARBA00023136"/>
    </source>
</evidence>
<feature type="transmembrane region" description="Helical" evidence="6">
    <location>
        <begin position="363"/>
        <end position="383"/>
    </location>
</feature>
<feature type="transmembrane region" description="Helical" evidence="6">
    <location>
        <begin position="276"/>
        <end position="293"/>
    </location>
</feature>
<evidence type="ECO:0000313" key="8">
    <source>
        <dbReference type="EMBL" id="TYZ22633.1"/>
    </source>
</evidence>
<dbReference type="PROSITE" id="PS50850">
    <property type="entry name" value="MFS"/>
    <property type="match status" value="1"/>
</dbReference>
<comment type="subcellular location">
    <subcellularLocation>
        <location evidence="1">Cell membrane</location>
        <topology evidence="1">Multi-pass membrane protein</topology>
    </subcellularLocation>
</comment>
<protein>
    <submittedName>
        <fullName evidence="8">MFS transporter</fullName>
    </submittedName>
</protein>
<dbReference type="RefSeq" id="WP_149171552.1">
    <property type="nucleotide sequence ID" value="NZ_VTOY01000005.1"/>
</dbReference>
<evidence type="ECO:0000256" key="3">
    <source>
        <dbReference type="ARBA" id="ARBA00022692"/>
    </source>
</evidence>
<accession>A0A5D6W2Q2</accession>
<evidence type="ECO:0000256" key="1">
    <source>
        <dbReference type="ARBA" id="ARBA00004651"/>
    </source>
</evidence>
<sequence length="389" mass="41154">MIPSTPRINTLLLSAGHMLNDFYCNFLPILLPIIMPKLGLSLTLSGLLVMVMSITSNILQPVFGYFMDHHNWHNVLVPVLPFGAACICAIGFVESKVLLFLLIALTGLSVSLFHPLGSSLVAKSVEAKKLAGAMSYYIAGGNFGFAFAPIALVAFTEALPLTSLPWLILPSILLAWILSGSKLAAISTKSDKISADEKPPKLSVLLANRAVIKLNLSMGLRCWTHTSVSTFLPLLLIHAGCSSLRSGFLLTLFLVGCTAGGLAGGWIGGKRLSHKTVIIASLLLGALPTYYFFTHAGTNPLALTALFFSGFFLLAPQPSSIVWAHGLMPGNAGMASGMMMGLSFGLGSIGTALTAWLADYIGLPTALLLTTIPMLLSAFVAAITPQKCH</sequence>
<evidence type="ECO:0000313" key="9">
    <source>
        <dbReference type="Proteomes" id="UP000323646"/>
    </source>
</evidence>
<keyword evidence="4 6" id="KW-1133">Transmembrane helix</keyword>
<keyword evidence="5 6" id="KW-0472">Membrane</keyword>
<dbReference type="CDD" id="cd17478">
    <property type="entry name" value="MFS_FsR"/>
    <property type="match status" value="1"/>
</dbReference>
<gene>
    <name evidence="8" type="ORF">FZ040_08280</name>
</gene>
<comment type="caution">
    <text evidence="8">The sequence shown here is derived from an EMBL/GenBank/DDBJ whole genome shotgun (WGS) entry which is preliminary data.</text>
</comment>
<feature type="transmembrane region" description="Helical" evidence="6">
    <location>
        <begin position="75"/>
        <end position="93"/>
    </location>
</feature>
<proteinExistence type="predicted"/>
<evidence type="ECO:0000256" key="6">
    <source>
        <dbReference type="SAM" id="Phobius"/>
    </source>
</evidence>
<feature type="transmembrane region" description="Helical" evidence="6">
    <location>
        <begin position="222"/>
        <end position="240"/>
    </location>
</feature>
<feature type="transmembrane region" description="Helical" evidence="6">
    <location>
        <begin position="299"/>
        <end position="316"/>
    </location>
</feature>
<dbReference type="InterPro" id="IPR011701">
    <property type="entry name" value="MFS"/>
</dbReference>
<dbReference type="AlphaFoldDB" id="A0A5D6W2Q2"/>
<dbReference type="PANTHER" id="PTHR43129:SF1">
    <property type="entry name" value="FOSMIDOMYCIN RESISTANCE PROTEIN"/>
    <property type="match status" value="1"/>
</dbReference>
<evidence type="ECO:0000259" key="7">
    <source>
        <dbReference type="PROSITE" id="PS50850"/>
    </source>
</evidence>
<evidence type="ECO:0000256" key="4">
    <source>
        <dbReference type="ARBA" id="ARBA00022989"/>
    </source>
</evidence>
<keyword evidence="2" id="KW-0813">Transport</keyword>
<evidence type="ECO:0000256" key="2">
    <source>
        <dbReference type="ARBA" id="ARBA00022448"/>
    </source>
</evidence>
<reference evidence="8 9" key="1">
    <citation type="submission" date="2019-08" db="EMBL/GenBank/DDBJ databases">
        <title>Selenomonas sp. mPRGC5 and Selenomonas sp. mPRGC8 isolated from ruminal fluid of dairy goat (Capra hircus).</title>
        <authorList>
            <person name="Poothong S."/>
            <person name="Nuengjamnong C."/>
            <person name="Tanasupawat S."/>
        </authorList>
    </citation>
    <scope>NUCLEOTIDE SEQUENCE [LARGE SCALE GENOMIC DNA]</scope>
    <source>
        <strain evidence="9">mPRGC5</strain>
    </source>
</reference>
<dbReference type="Pfam" id="PF07690">
    <property type="entry name" value="MFS_1"/>
    <property type="match status" value="1"/>
</dbReference>
<dbReference type="InterPro" id="IPR036259">
    <property type="entry name" value="MFS_trans_sf"/>
</dbReference>
<feature type="transmembrane region" description="Helical" evidence="6">
    <location>
        <begin position="246"/>
        <end position="269"/>
    </location>
</feature>
<feature type="transmembrane region" description="Helical" evidence="6">
    <location>
        <begin position="99"/>
        <end position="122"/>
    </location>
</feature>
<dbReference type="SUPFAM" id="SSF103473">
    <property type="entry name" value="MFS general substrate transporter"/>
    <property type="match status" value="1"/>
</dbReference>
<dbReference type="EMBL" id="VTOY01000005">
    <property type="protein sequence ID" value="TYZ22633.1"/>
    <property type="molecule type" value="Genomic_DNA"/>
</dbReference>
<feature type="transmembrane region" description="Helical" evidence="6">
    <location>
        <begin position="134"/>
        <end position="155"/>
    </location>
</feature>
<dbReference type="GO" id="GO:0005886">
    <property type="term" value="C:plasma membrane"/>
    <property type="evidence" value="ECO:0007669"/>
    <property type="project" value="UniProtKB-SubCell"/>
</dbReference>
<feature type="transmembrane region" description="Helical" evidence="6">
    <location>
        <begin position="167"/>
        <end position="185"/>
    </location>
</feature>
<keyword evidence="9" id="KW-1185">Reference proteome</keyword>
<keyword evidence="3 6" id="KW-0812">Transmembrane</keyword>
<feature type="transmembrane region" description="Helical" evidence="6">
    <location>
        <begin position="337"/>
        <end position="357"/>
    </location>
</feature>
<feature type="domain" description="Major facilitator superfamily (MFS) profile" evidence="7">
    <location>
        <begin position="9"/>
        <end position="389"/>
    </location>
</feature>
<dbReference type="GO" id="GO:0022857">
    <property type="term" value="F:transmembrane transporter activity"/>
    <property type="evidence" value="ECO:0007669"/>
    <property type="project" value="InterPro"/>
</dbReference>
<dbReference type="PANTHER" id="PTHR43129">
    <property type="entry name" value="FOSMIDOMYCIN RESISTANCE PROTEIN"/>
    <property type="match status" value="1"/>
</dbReference>
<feature type="transmembrane region" description="Helical" evidence="6">
    <location>
        <begin position="12"/>
        <end position="34"/>
    </location>
</feature>
<dbReference type="Proteomes" id="UP000323646">
    <property type="component" value="Unassembled WGS sequence"/>
</dbReference>
<dbReference type="OrthoDB" id="9770492at2"/>
<dbReference type="InterPro" id="IPR020846">
    <property type="entry name" value="MFS_dom"/>
</dbReference>
<feature type="transmembrane region" description="Helical" evidence="6">
    <location>
        <begin position="40"/>
        <end position="63"/>
    </location>
</feature>
<name>A0A5D6W2Q2_9FIRM</name>
<organism evidence="8 9">
    <name type="scientific">Selenomonas ruminis</name>
    <dbReference type="NCBI Taxonomy" id="2593411"/>
    <lineage>
        <taxon>Bacteria</taxon>
        <taxon>Bacillati</taxon>
        <taxon>Bacillota</taxon>
        <taxon>Negativicutes</taxon>
        <taxon>Selenomonadales</taxon>
        <taxon>Selenomonadaceae</taxon>
        <taxon>Selenomonas</taxon>
    </lineage>
</organism>
<dbReference type="Gene3D" id="1.20.1250.20">
    <property type="entry name" value="MFS general substrate transporter like domains"/>
    <property type="match status" value="1"/>
</dbReference>